<gene>
    <name evidence="2" type="ORF">RRG08_037785</name>
</gene>
<keyword evidence="3" id="KW-1185">Reference proteome</keyword>
<sequence length="118" mass="13942">MFEKRIPNSDPTLTQQIKILEELSRKRLKELPTPMLQWPAPKRDASPPRPLHGRRRAATVDSTRLCHDRFQHSNRFITRYFENQPQFSVPVEKLIQSKRCNILNNGIFIQLPKKKLDV</sequence>
<protein>
    <submittedName>
        <fullName evidence="2">Uncharacterized protein</fullName>
    </submittedName>
</protein>
<accession>A0AAE1BDX3</accession>
<feature type="region of interest" description="Disordered" evidence="1">
    <location>
        <begin position="31"/>
        <end position="58"/>
    </location>
</feature>
<comment type="caution">
    <text evidence="2">The sequence shown here is derived from an EMBL/GenBank/DDBJ whole genome shotgun (WGS) entry which is preliminary data.</text>
</comment>
<reference evidence="2" key="1">
    <citation type="journal article" date="2023" name="G3 (Bethesda)">
        <title>A reference genome for the long-term kleptoplast-retaining sea slug Elysia crispata morphotype clarki.</title>
        <authorList>
            <person name="Eastman K.E."/>
            <person name="Pendleton A.L."/>
            <person name="Shaikh M.A."/>
            <person name="Suttiyut T."/>
            <person name="Ogas R."/>
            <person name="Tomko P."/>
            <person name="Gavelis G."/>
            <person name="Widhalm J.R."/>
            <person name="Wisecaver J.H."/>
        </authorList>
    </citation>
    <scope>NUCLEOTIDE SEQUENCE</scope>
    <source>
        <strain evidence="2">ECLA1</strain>
    </source>
</reference>
<evidence type="ECO:0000313" key="2">
    <source>
        <dbReference type="EMBL" id="KAK3803472.1"/>
    </source>
</evidence>
<evidence type="ECO:0000256" key="1">
    <source>
        <dbReference type="SAM" id="MobiDB-lite"/>
    </source>
</evidence>
<proteinExistence type="predicted"/>
<dbReference type="Proteomes" id="UP001283361">
    <property type="component" value="Unassembled WGS sequence"/>
</dbReference>
<evidence type="ECO:0000313" key="3">
    <source>
        <dbReference type="Proteomes" id="UP001283361"/>
    </source>
</evidence>
<organism evidence="2 3">
    <name type="scientific">Elysia crispata</name>
    <name type="common">lettuce slug</name>
    <dbReference type="NCBI Taxonomy" id="231223"/>
    <lineage>
        <taxon>Eukaryota</taxon>
        <taxon>Metazoa</taxon>
        <taxon>Spiralia</taxon>
        <taxon>Lophotrochozoa</taxon>
        <taxon>Mollusca</taxon>
        <taxon>Gastropoda</taxon>
        <taxon>Heterobranchia</taxon>
        <taxon>Euthyneura</taxon>
        <taxon>Panpulmonata</taxon>
        <taxon>Sacoglossa</taxon>
        <taxon>Placobranchoidea</taxon>
        <taxon>Plakobranchidae</taxon>
        <taxon>Elysia</taxon>
    </lineage>
</organism>
<dbReference type="AlphaFoldDB" id="A0AAE1BDX3"/>
<dbReference type="EMBL" id="JAWDGP010000122">
    <property type="protein sequence ID" value="KAK3803472.1"/>
    <property type="molecule type" value="Genomic_DNA"/>
</dbReference>
<name>A0AAE1BDX3_9GAST</name>